<keyword evidence="3 5" id="KW-1133">Transmembrane helix</keyword>
<dbReference type="PANTHER" id="PTHR43229">
    <property type="entry name" value="NODULATION PROTEIN J"/>
    <property type="match status" value="1"/>
</dbReference>
<accession>A0A6M0H5P9</accession>
<reference evidence="7 8" key="1">
    <citation type="submission" date="2020-02" db="EMBL/GenBank/DDBJ databases">
        <title>Genome assembly of a novel Clostridium senegalense strain.</title>
        <authorList>
            <person name="Gupta T.B."/>
            <person name="Jauregui R."/>
            <person name="Maclean P."/>
            <person name="Nawarathana A."/>
            <person name="Brightwell G."/>
        </authorList>
    </citation>
    <scope>NUCLEOTIDE SEQUENCE [LARGE SCALE GENOMIC DNA]</scope>
    <source>
        <strain evidence="7 8">AGRFS4</strain>
    </source>
</reference>
<feature type="transmembrane region" description="Helical" evidence="5">
    <location>
        <begin position="151"/>
        <end position="176"/>
    </location>
</feature>
<evidence type="ECO:0000313" key="8">
    <source>
        <dbReference type="Proteomes" id="UP000481872"/>
    </source>
</evidence>
<feature type="transmembrane region" description="Helical" evidence="5">
    <location>
        <begin position="188"/>
        <end position="207"/>
    </location>
</feature>
<feature type="transmembrane region" description="Helical" evidence="5">
    <location>
        <begin position="239"/>
        <end position="261"/>
    </location>
</feature>
<keyword evidence="8" id="KW-1185">Reference proteome</keyword>
<dbReference type="RefSeq" id="WP_199870595.1">
    <property type="nucleotide sequence ID" value="NZ_JAAGPU010000031.1"/>
</dbReference>
<dbReference type="PIRSF" id="PIRSF006648">
    <property type="entry name" value="DrrB"/>
    <property type="match status" value="1"/>
</dbReference>
<keyword evidence="2 5" id="KW-0812">Transmembrane</keyword>
<dbReference type="PROSITE" id="PS51012">
    <property type="entry name" value="ABC_TM2"/>
    <property type="match status" value="1"/>
</dbReference>
<dbReference type="EMBL" id="JAAGPU010000031">
    <property type="protein sequence ID" value="NEU06030.1"/>
    <property type="molecule type" value="Genomic_DNA"/>
</dbReference>
<evidence type="ECO:0000256" key="5">
    <source>
        <dbReference type="SAM" id="Phobius"/>
    </source>
</evidence>
<evidence type="ECO:0000256" key="1">
    <source>
        <dbReference type="ARBA" id="ARBA00004141"/>
    </source>
</evidence>
<dbReference type="PANTHER" id="PTHR43229:SF6">
    <property type="entry name" value="ABC-TYPE MULTIDRUG TRANSPORT SYSTEM, PERMEASE COMPONENT"/>
    <property type="match status" value="1"/>
</dbReference>
<evidence type="ECO:0000256" key="3">
    <source>
        <dbReference type="ARBA" id="ARBA00022989"/>
    </source>
</evidence>
<keyword evidence="4 5" id="KW-0472">Membrane</keyword>
<feature type="domain" description="ABC transmembrane type-2" evidence="6">
    <location>
        <begin position="27"/>
        <end position="261"/>
    </location>
</feature>
<feature type="transmembrane region" description="Helical" evidence="5">
    <location>
        <begin position="21"/>
        <end position="41"/>
    </location>
</feature>
<feature type="transmembrane region" description="Helical" evidence="5">
    <location>
        <begin position="111"/>
        <end position="131"/>
    </location>
</feature>
<evidence type="ECO:0000256" key="4">
    <source>
        <dbReference type="ARBA" id="ARBA00023136"/>
    </source>
</evidence>
<dbReference type="AlphaFoldDB" id="A0A6M0H5P9"/>
<dbReference type="InterPro" id="IPR047817">
    <property type="entry name" value="ABC2_TM_bact-type"/>
</dbReference>
<organism evidence="7 8">
    <name type="scientific">Clostridium senegalense</name>
    <dbReference type="NCBI Taxonomy" id="1465809"/>
    <lineage>
        <taxon>Bacteria</taxon>
        <taxon>Bacillati</taxon>
        <taxon>Bacillota</taxon>
        <taxon>Clostridia</taxon>
        <taxon>Eubacteriales</taxon>
        <taxon>Clostridiaceae</taxon>
        <taxon>Clostridium</taxon>
    </lineage>
</organism>
<comment type="caution">
    <text evidence="7">The sequence shown here is derived from an EMBL/GenBank/DDBJ whole genome shotgun (WGS) entry which is preliminary data.</text>
</comment>
<name>A0A6M0H5P9_9CLOT</name>
<dbReference type="InterPro" id="IPR013525">
    <property type="entry name" value="ABC2_TM"/>
</dbReference>
<dbReference type="GO" id="GO:0140359">
    <property type="term" value="F:ABC-type transporter activity"/>
    <property type="evidence" value="ECO:0007669"/>
    <property type="project" value="InterPro"/>
</dbReference>
<gene>
    <name evidence="7" type="ORF">G3M99_14435</name>
</gene>
<dbReference type="Proteomes" id="UP000481872">
    <property type="component" value="Unassembled WGS sequence"/>
</dbReference>
<comment type="subcellular location">
    <subcellularLocation>
        <location evidence="1">Membrane</location>
        <topology evidence="1">Multi-pass membrane protein</topology>
    </subcellularLocation>
</comment>
<protein>
    <submittedName>
        <fullName evidence="7">ABC transporter permease</fullName>
    </submittedName>
</protein>
<evidence type="ECO:0000259" key="6">
    <source>
        <dbReference type="PROSITE" id="PS51012"/>
    </source>
</evidence>
<proteinExistence type="predicted"/>
<evidence type="ECO:0000313" key="7">
    <source>
        <dbReference type="EMBL" id="NEU06030.1"/>
    </source>
</evidence>
<dbReference type="InterPro" id="IPR000412">
    <property type="entry name" value="ABC_2_transport"/>
</dbReference>
<feature type="transmembrane region" description="Helical" evidence="5">
    <location>
        <begin position="69"/>
        <end position="91"/>
    </location>
</feature>
<dbReference type="GO" id="GO:0043190">
    <property type="term" value="C:ATP-binding cassette (ABC) transporter complex"/>
    <property type="evidence" value="ECO:0007669"/>
    <property type="project" value="InterPro"/>
</dbReference>
<dbReference type="Pfam" id="PF12698">
    <property type="entry name" value="ABC2_membrane_3"/>
    <property type="match status" value="1"/>
</dbReference>
<evidence type="ECO:0000256" key="2">
    <source>
        <dbReference type="ARBA" id="ARBA00022692"/>
    </source>
</evidence>
<dbReference type="InterPro" id="IPR051784">
    <property type="entry name" value="Nod_factor_ABC_transporter"/>
</dbReference>
<sequence>MKRLKVIMAMGKKGLIELVRYRDWIIGLIIWPAVFPLVYILNARVLSGKDGSLAGNFVKITGYSDFKGYILIGSLVYMWVNMTLWSFGSFLRSEQKKGTLESLWICPINKFDIMIGGSVVTVIRSFIYVFISILEYKVLYGLQLKGNLLQWIVIFVVILIGVIGIGSILASLVLWVKEANVAVHIVRGIVMVFAGISFPIIVMPNFMQIISKSLSFTFGIEAARAVMLNGSSLIETIEPLMVCLVLGVIYFIIGRLIFVILERKVREEGSLSRF</sequence>